<evidence type="ECO:0000313" key="2">
    <source>
        <dbReference type="Proteomes" id="UP000485058"/>
    </source>
</evidence>
<name>A0A699YYR1_HAELA</name>
<proteinExistence type="predicted"/>
<sequence length="45" mass="5034">MAQFKTFKFPKQTNQLAFVCDPTELGLSLSFGVEVFSPGHHTPLH</sequence>
<dbReference type="AlphaFoldDB" id="A0A699YYR1"/>
<feature type="non-terminal residue" evidence="1">
    <location>
        <position position="45"/>
    </location>
</feature>
<dbReference type="Proteomes" id="UP000485058">
    <property type="component" value="Unassembled WGS sequence"/>
</dbReference>
<gene>
    <name evidence="1" type="ORF">HaLaN_10417</name>
</gene>
<comment type="caution">
    <text evidence="1">The sequence shown here is derived from an EMBL/GenBank/DDBJ whole genome shotgun (WGS) entry which is preliminary data.</text>
</comment>
<evidence type="ECO:0000313" key="1">
    <source>
        <dbReference type="EMBL" id="GFH14375.1"/>
    </source>
</evidence>
<reference evidence="1 2" key="1">
    <citation type="submission" date="2020-02" db="EMBL/GenBank/DDBJ databases">
        <title>Draft genome sequence of Haematococcus lacustris strain NIES-144.</title>
        <authorList>
            <person name="Morimoto D."/>
            <person name="Nakagawa S."/>
            <person name="Yoshida T."/>
            <person name="Sawayama S."/>
        </authorList>
    </citation>
    <scope>NUCLEOTIDE SEQUENCE [LARGE SCALE GENOMIC DNA]</scope>
    <source>
        <strain evidence="1 2">NIES-144</strain>
    </source>
</reference>
<dbReference type="EMBL" id="BLLF01000718">
    <property type="protein sequence ID" value="GFH14375.1"/>
    <property type="molecule type" value="Genomic_DNA"/>
</dbReference>
<accession>A0A699YYR1</accession>
<protein>
    <submittedName>
        <fullName evidence="1">Uncharacterized protein</fullName>
    </submittedName>
</protein>
<organism evidence="1 2">
    <name type="scientific">Haematococcus lacustris</name>
    <name type="common">Green alga</name>
    <name type="synonym">Haematococcus pluvialis</name>
    <dbReference type="NCBI Taxonomy" id="44745"/>
    <lineage>
        <taxon>Eukaryota</taxon>
        <taxon>Viridiplantae</taxon>
        <taxon>Chlorophyta</taxon>
        <taxon>core chlorophytes</taxon>
        <taxon>Chlorophyceae</taxon>
        <taxon>CS clade</taxon>
        <taxon>Chlamydomonadales</taxon>
        <taxon>Haematococcaceae</taxon>
        <taxon>Haematococcus</taxon>
    </lineage>
</organism>
<feature type="non-terminal residue" evidence="1">
    <location>
        <position position="1"/>
    </location>
</feature>
<keyword evidence="2" id="KW-1185">Reference proteome</keyword>